<dbReference type="GeneID" id="65883946"/>
<accession>A0A8D6PSL4</accession>
<evidence type="ECO:0000313" key="2">
    <source>
        <dbReference type="EMBL" id="CAB3289288.1"/>
    </source>
</evidence>
<keyword evidence="1" id="KW-0472">Membrane</keyword>
<dbReference type="RefSeq" id="WP_214399501.1">
    <property type="nucleotide sequence ID" value="NZ_LR792632.1"/>
</dbReference>
<feature type="transmembrane region" description="Helical" evidence="1">
    <location>
        <begin position="6"/>
        <end position="25"/>
    </location>
</feature>
<dbReference type="KEGG" id="mesg:MLAUSG7_1149"/>
<organism evidence="2 3">
    <name type="scientific">Methanocaldococcus lauensis</name>
    <dbReference type="NCBI Taxonomy" id="2546128"/>
    <lineage>
        <taxon>Archaea</taxon>
        <taxon>Methanobacteriati</taxon>
        <taxon>Methanobacteriota</taxon>
        <taxon>Methanomada group</taxon>
        <taxon>Methanococci</taxon>
        <taxon>Methanococcales</taxon>
        <taxon>Methanocaldococcaceae</taxon>
        <taxon>Methanocaldococcus</taxon>
    </lineage>
</organism>
<sequence length="93" mass="9842">MNFIVWLFAIIALSFSALVGLRLAFKKGTANVLIGESLLTAVIGTLLVVISQKYNIAFANNIALAIFICGVVGAFAFCKVIGENNGSKAKHPN</sequence>
<gene>
    <name evidence="2" type="ORF">MLAUSG7_1149</name>
</gene>
<feature type="transmembrane region" description="Helical" evidence="1">
    <location>
        <begin position="62"/>
        <end position="82"/>
    </location>
</feature>
<feature type="transmembrane region" description="Helical" evidence="1">
    <location>
        <begin position="32"/>
        <end position="50"/>
    </location>
</feature>
<dbReference type="EMBL" id="LR792632">
    <property type="protein sequence ID" value="CAB3289288.1"/>
    <property type="molecule type" value="Genomic_DNA"/>
</dbReference>
<keyword evidence="3" id="KW-1185">Reference proteome</keyword>
<evidence type="ECO:0000313" key="3">
    <source>
        <dbReference type="Proteomes" id="UP000679213"/>
    </source>
</evidence>
<dbReference type="AlphaFoldDB" id="A0A8D6PSL4"/>
<protein>
    <submittedName>
        <fullName evidence="2">Energy conserving hydrogenase Ehb protein B</fullName>
    </submittedName>
</protein>
<reference evidence="2 3" key="1">
    <citation type="submission" date="2020-04" db="EMBL/GenBank/DDBJ databases">
        <authorList>
            <consortium name="Genoscope - CEA"/>
            <person name="William W."/>
        </authorList>
    </citation>
    <scope>NUCLEOTIDE SEQUENCE [LARGE SCALE GENOMIC DNA]</scope>
    <source>
        <strain evidence="2 3">SG7</strain>
    </source>
</reference>
<proteinExistence type="predicted"/>
<keyword evidence="1" id="KW-1133">Transmembrane helix</keyword>
<evidence type="ECO:0000256" key="1">
    <source>
        <dbReference type="SAM" id="Phobius"/>
    </source>
</evidence>
<name>A0A8D6PSL4_9EURY</name>
<dbReference type="Proteomes" id="UP000679213">
    <property type="component" value="Chromosome I"/>
</dbReference>
<keyword evidence="1" id="KW-0812">Transmembrane</keyword>